<dbReference type="Pfam" id="PF14303">
    <property type="entry name" value="NAM-associated"/>
    <property type="match status" value="1"/>
</dbReference>
<evidence type="ECO:0000313" key="3">
    <source>
        <dbReference type="EMBL" id="OAV87101.1"/>
    </source>
</evidence>
<dbReference type="AlphaFoldDB" id="A0A180G364"/>
<accession>A0A180G364</accession>
<gene>
    <name evidence="3" type="ORF">PTTG_09922</name>
</gene>
<dbReference type="PANTHER" id="PTHR45125:SF3">
    <property type="entry name" value="NO-APICAL-MERISTEM-ASSOCIATED CARBOXY-TERMINAL DOMAIN PROTEIN"/>
    <property type="match status" value="1"/>
</dbReference>
<feature type="compositionally biased region" description="Polar residues" evidence="1">
    <location>
        <begin position="83"/>
        <end position="95"/>
    </location>
</feature>
<organism evidence="3">
    <name type="scientific">Puccinia triticina (isolate 1-1 / race 1 (BBBD))</name>
    <name type="common">Brown leaf rust fungus</name>
    <dbReference type="NCBI Taxonomy" id="630390"/>
    <lineage>
        <taxon>Eukaryota</taxon>
        <taxon>Fungi</taxon>
        <taxon>Dikarya</taxon>
        <taxon>Basidiomycota</taxon>
        <taxon>Pucciniomycotina</taxon>
        <taxon>Pucciniomycetes</taxon>
        <taxon>Pucciniales</taxon>
        <taxon>Pucciniaceae</taxon>
        <taxon>Puccinia</taxon>
    </lineage>
</organism>
<reference evidence="4" key="4">
    <citation type="submission" date="2025-05" db="UniProtKB">
        <authorList>
            <consortium name="EnsemblFungi"/>
        </authorList>
    </citation>
    <scope>IDENTIFICATION</scope>
    <source>
        <strain evidence="4">isolate 1-1 / race 1 (BBBD)</strain>
    </source>
</reference>
<dbReference type="InterPro" id="IPR029466">
    <property type="entry name" value="NAM-associated_C"/>
</dbReference>
<feature type="region of interest" description="Disordered" evidence="1">
    <location>
        <begin position="73"/>
        <end position="95"/>
    </location>
</feature>
<name>A0A180G364_PUCT1</name>
<sequence length="95" mass="10760">MEWSTTPINKFRGFVQQVENFNQSGASAEDQLNQALRLFSEDQKSHFKHLCCDKLLVKSPKWSAYCIDNNNKSENAKQKRARSPSSKAPQSNALG</sequence>
<reference evidence="3" key="1">
    <citation type="submission" date="2009-11" db="EMBL/GenBank/DDBJ databases">
        <authorList>
            <consortium name="The Broad Institute Genome Sequencing Platform"/>
            <person name="Ward D."/>
            <person name="Feldgarden M."/>
            <person name="Earl A."/>
            <person name="Young S.K."/>
            <person name="Zeng Q."/>
            <person name="Koehrsen M."/>
            <person name="Alvarado L."/>
            <person name="Berlin A."/>
            <person name="Bochicchio J."/>
            <person name="Borenstein D."/>
            <person name="Chapman S.B."/>
            <person name="Chen Z."/>
            <person name="Engels R."/>
            <person name="Freedman E."/>
            <person name="Gellesch M."/>
            <person name="Goldberg J."/>
            <person name="Griggs A."/>
            <person name="Gujja S."/>
            <person name="Heilman E."/>
            <person name="Heiman D."/>
            <person name="Hepburn T."/>
            <person name="Howarth C."/>
            <person name="Jen D."/>
            <person name="Larson L."/>
            <person name="Lewis B."/>
            <person name="Mehta T."/>
            <person name="Park D."/>
            <person name="Pearson M."/>
            <person name="Roberts A."/>
            <person name="Saif S."/>
            <person name="Shea T."/>
            <person name="Shenoy N."/>
            <person name="Sisk P."/>
            <person name="Stolte C."/>
            <person name="Sykes S."/>
            <person name="Thomson T."/>
            <person name="Walk T."/>
            <person name="White J."/>
            <person name="Yandava C."/>
            <person name="Izard J."/>
            <person name="Baranova O.V."/>
            <person name="Blanton J.M."/>
            <person name="Tanner A.C."/>
            <person name="Dewhirst F.E."/>
            <person name="Haas B."/>
            <person name="Nusbaum C."/>
            <person name="Birren B."/>
        </authorList>
    </citation>
    <scope>NUCLEOTIDE SEQUENCE [LARGE SCALE GENOMIC DNA]</scope>
    <source>
        <strain evidence="3">1-1 BBBD Race 1</strain>
    </source>
</reference>
<dbReference type="Proteomes" id="UP000005240">
    <property type="component" value="Unassembled WGS sequence"/>
</dbReference>
<proteinExistence type="predicted"/>
<evidence type="ECO:0000256" key="1">
    <source>
        <dbReference type="SAM" id="MobiDB-lite"/>
    </source>
</evidence>
<feature type="domain" description="No apical meristem-associated C-terminal" evidence="2">
    <location>
        <begin position="46"/>
        <end position="90"/>
    </location>
</feature>
<dbReference type="EnsemblFungi" id="PTTG_09922-t43_1">
    <property type="protein sequence ID" value="PTTG_09922-t43_1-p1"/>
    <property type="gene ID" value="PTTG_09922"/>
</dbReference>
<reference evidence="4 5" key="3">
    <citation type="journal article" date="2017" name="G3 (Bethesda)">
        <title>Comparative analysis highlights variable genome content of wheat rusts and divergence of the mating loci.</title>
        <authorList>
            <person name="Cuomo C.A."/>
            <person name="Bakkeren G."/>
            <person name="Khalil H.B."/>
            <person name="Panwar V."/>
            <person name="Joly D."/>
            <person name="Linning R."/>
            <person name="Sakthikumar S."/>
            <person name="Song X."/>
            <person name="Adiconis X."/>
            <person name="Fan L."/>
            <person name="Goldberg J.M."/>
            <person name="Levin J.Z."/>
            <person name="Young S."/>
            <person name="Zeng Q."/>
            <person name="Anikster Y."/>
            <person name="Bruce M."/>
            <person name="Wang M."/>
            <person name="Yin C."/>
            <person name="McCallum B."/>
            <person name="Szabo L.J."/>
            <person name="Hulbert S."/>
            <person name="Chen X."/>
            <person name="Fellers J.P."/>
        </authorList>
    </citation>
    <scope>NUCLEOTIDE SEQUENCE</scope>
    <source>
        <strain evidence="5">Isolate 1-1 / race 1 (BBBD)</strain>
        <strain evidence="4">isolate 1-1 / race 1 (BBBD)</strain>
    </source>
</reference>
<keyword evidence="5" id="KW-1185">Reference proteome</keyword>
<dbReference type="PANTHER" id="PTHR45125">
    <property type="entry name" value="F21J9.4-RELATED"/>
    <property type="match status" value="1"/>
</dbReference>
<dbReference type="OrthoDB" id="2507429at2759"/>
<evidence type="ECO:0000313" key="5">
    <source>
        <dbReference type="Proteomes" id="UP000005240"/>
    </source>
</evidence>
<reference evidence="3" key="2">
    <citation type="submission" date="2016-05" db="EMBL/GenBank/DDBJ databases">
        <title>Comparative analysis highlights variable genome content of wheat rusts and divergence of the mating loci.</title>
        <authorList>
            <person name="Cuomo C.A."/>
            <person name="Bakkeren G."/>
            <person name="Szabo L."/>
            <person name="Khalil H."/>
            <person name="Joly D."/>
            <person name="Goldberg J."/>
            <person name="Young S."/>
            <person name="Zeng Q."/>
            <person name="Fellers J."/>
        </authorList>
    </citation>
    <scope>NUCLEOTIDE SEQUENCE [LARGE SCALE GENOMIC DNA]</scope>
    <source>
        <strain evidence="3">1-1 BBBD Race 1</strain>
    </source>
</reference>
<evidence type="ECO:0000259" key="2">
    <source>
        <dbReference type="Pfam" id="PF14303"/>
    </source>
</evidence>
<dbReference type="EMBL" id="ADAS02000587">
    <property type="protein sequence ID" value="OAV87101.1"/>
    <property type="molecule type" value="Genomic_DNA"/>
</dbReference>
<protein>
    <submittedName>
        <fullName evidence="4">NAM-associated domain-containing protein</fullName>
    </submittedName>
</protein>
<evidence type="ECO:0000313" key="4">
    <source>
        <dbReference type="EnsemblFungi" id="PTTG_09922-t43_1-p1"/>
    </source>
</evidence>